<evidence type="ECO:0000256" key="1">
    <source>
        <dbReference type="SAM" id="MobiDB-lite"/>
    </source>
</evidence>
<protein>
    <submittedName>
        <fullName evidence="2">Uncharacterized protein</fullName>
    </submittedName>
</protein>
<feature type="compositionally biased region" description="Pro residues" evidence="1">
    <location>
        <begin position="46"/>
        <end position="59"/>
    </location>
</feature>
<feature type="region of interest" description="Disordered" evidence="1">
    <location>
        <begin position="30"/>
        <end position="76"/>
    </location>
</feature>
<dbReference type="HOGENOM" id="CLU_2654827_0_0_1"/>
<sequence length="76" mass="8723">MKYLSWLARQLGYVQCRSLRVHPLTIDKYNPFQTHQQPLSKHATHQPPPDEPSPSPPSSLRPQETEPYESGTRPST</sequence>
<accession>A0A067QB28</accession>
<keyword evidence="3" id="KW-1185">Reference proteome</keyword>
<reference evidence="3" key="1">
    <citation type="journal article" date="2014" name="Proc. Natl. Acad. Sci. U.S.A.">
        <title>Extensive sampling of basidiomycete genomes demonstrates inadequacy of the white-rot/brown-rot paradigm for wood decay fungi.</title>
        <authorList>
            <person name="Riley R."/>
            <person name="Salamov A.A."/>
            <person name="Brown D.W."/>
            <person name="Nagy L.G."/>
            <person name="Floudas D."/>
            <person name="Held B.W."/>
            <person name="Levasseur A."/>
            <person name="Lombard V."/>
            <person name="Morin E."/>
            <person name="Otillar R."/>
            <person name="Lindquist E.A."/>
            <person name="Sun H."/>
            <person name="LaButti K.M."/>
            <person name="Schmutz J."/>
            <person name="Jabbour D."/>
            <person name="Luo H."/>
            <person name="Baker S.E."/>
            <person name="Pisabarro A.G."/>
            <person name="Walton J.D."/>
            <person name="Blanchette R.A."/>
            <person name="Henrissat B."/>
            <person name="Martin F."/>
            <person name="Cullen D."/>
            <person name="Hibbett D.S."/>
            <person name="Grigoriev I.V."/>
        </authorList>
    </citation>
    <scope>NUCLEOTIDE SEQUENCE [LARGE SCALE GENOMIC DNA]</scope>
    <source>
        <strain evidence="3">MUCL 33604</strain>
    </source>
</reference>
<evidence type="ECO:0000313" key="3">
    <source>
        <dbReference type="Proteomes" id="UP000027265"/>
    </source>
</evidence>
<dbReference type="AlphaFoldDB" id="A0A067QB28"/>
<name>A0A067QB28_9AGAM</name>
<dbReference type="Proteomes" id="UP000027265">
    <property type="component" value="Unassembled WGS sequence"/>
</dbReference>
<dbReference type="InParanoid" id="A0A067QB28"/>
<dbReference type="EMBL" id="KL197709">
    <property type="protein sequence ID" value="KDQ64268.1"/>
    <property type="molecule type" value="Genomic_DNA"/>
</dbReference>
<organism evidence="2 3">
    <name type="scientific">Jaapia argillacea MUCL 33604</name>
    <dbReference type="NCBI Taxonomy" id="933084"/>
    <lineage>
        <taxon>Eukaryota</taxon>
        <taxon>Fungi</taxon>
        <taxon>Dikarya</taxon>
        <taxon>Basidiomycota</taxon>
        <taxon>Agaricomycotina</taxon>
        <taxon>Agaricomycetes</taxon>
        <taxon>Agaricomycetidae</taxon>
        <taxon>Jaapiales</taxon>
        <taxon>Jaapiaceae</taxon>
        <taxon>Jaapia</taxon>
    </lineage>
</organism>
<proteinExistence type="predicted"/>
<gene>
    <name evidence="2" type="ORF">JAAARDRAFT_221029</name>
</gene>
<evidence type="ECO:0000313" key="2">
    <source>
        <dbReference type="EMBL" id="KDQ64268.1"/>
    </source>
</evidence>